<protein>
    <submittedName>
        <fullName evidence="1">Uncharacterized protein</fullName>
    </submittedName>
</protein>
<gene>
    <name evidence="1" type="ORF">CH379_012560</name>
</gene>
<keyword evidence="2" id="KW-1185">Reference proteome</keyword>
<dbReference type="AlphaFoldDB" id="A0AAE4QPS4"/>
<reference evidence="1 2" key="1">
    <citation type="journal article" date="2018" name="Microb. Genom.">
        <title>Deciphering the unexplored Leptospira diversity from soils uncovers genomic evolution to virulence.</title>
        <authorList>
            <person name="Thibeaux R."/>
            <person name="Iraola G."/>
            <person name="Ferres I."/>
            <person name="Bierque E."/>
            <person name="Girault D."/>
            <person name="Soupe-Gilbert M.E."/>
            <person name="Picardeau M."/>
            <person name="Goarant C."/>
        </authorList>
    </citation>
    <scope>NUCLEOTIDE SEQUENCE [LARGE SCALE GENOMIC DNA]</scope>
    <source>
        <strain evidence="1 2">ATI7-C-A5</strain>
    </source>
</reference>
<organism evidence="1 2">
    <name type="scientific">Leptospira ellisii</name>
    <dbReference type="NCBI Taxonomy" id="2023197"/>
    <lineage>
        <taxon>Bacteria</taxon>
        <taxon>Pseudomonadati</taxon>
        <taxon>Spirochaetota</taxon>
        <taxon>Spirochaetia</taxon>
        <taxon>Leptospirales</taxon>
        <taxon>Leptospiraceae</taxon>
        <taxon>Leptospira</taxon>
    </lineage>
</organism>
<name>A0AAE4QPS4_9LEPT</name>
<accession>A0AAE4QPS4</accession>
<proteinExistence type="predicted"/>
<dbReference type="Proteomes" id="UP000232122">
    <property type="component" value="Unassembled WGS sequence"/>
</dbReference>
<evidence type="ECO:0000313" key="1">
    <source>
        <dbReference type="EMBL" id="MDV6236460.1"/>
    </source>
</evidence>
<sequence>MFVPVFFLFLSAAFSLSAESYDSYRRDDLLLLGDGKRDLTGQGRFFSFRKNETEKRETIPGENEAPGAYANLHAIYRGLTQYGGAEREKADVSFSRAILSPEAGYVRKREHLYYQILISPFLSYEENVNGTRTISKGADGELLGIGGWDSAFWKLGLEAGRGYQRLDRNGFLFAGFLNYGEVSFLWKPLGLSFSGIAAQTNGSVLYTERDRNESPARISGGSIRFGDGPIIQNFRIFYYLYAESRQEAVKGDLFRESQPFRPYGRYAYYGFEFSSGSFEGFRFDSDAIAVSGSREYGTDAFRSYQTSRSTSAGFAGGRIVWEREEASYFLGGLFFSKDEELRTDRNSDGYSGIRTDLRGYGGKTSFLLSQSLLLQEGTVFPPDGTSKRPDFENKGMGLVQAGARKTWDSRWTLQGILLSSSSPLGRGWEAVAVGGYESEYSYILMSLSYAKVDPQKQERFLFEEWRKKAEDKEYARIYLSAGAYF</sequence>
<evidence type="ECO:0000313" key="2">
    <source>
        <dbReference type="Proteomes" id="UP000232122"/>
    </source>
</evidence>
<dbReference type="EMBL" id="NPEF02000014">
    <property type="protein sequence ID" value="MDV6236460.1"/>
    <property type="molecule type" value="Genomic_DNA"/>
</dbReference>
<comment type="caution">
    <text evidence="1">The sequence shown here is derived from an EMBL/GenBank/DDBJ whole genome shotgun (WGS) entry which is preliminary data.</text>
</comment>